<feature type="transmembrane region" description="Helical" evidence="3">
    <location>
        <begin position="273"/>
        <end position="292"/>
    </location>
</feature>
<dbReference type="PANTHER" id="PTHR47491:SF5">
    <property type="entry name" value="CAP-GLY DOMAIN LINKER"/>
    <property type="match status" value="1"/>
</dbReference>
<accession>A0A2G2XVF1</accession>
<evidence type="ECO:0000256" key="2">
    <source>
        <dbReference type="SAM" id="MobiDB-lite"/>
    </source>
</evidence>
<evidence type="ECO:0000313" key="4">
    <source>
        <dbReference type="EMBL" id="PHT61442.1"/>
    </source>
</evidence>
<evidence type="ECO:0000256" key="3">
    <source>
        <dbReference type="SAM" id="Phobius"/>
    </source>
</evidence>
<feature type="transmembrane region" description="Helical" evidence="3">
    <location>
        <begin position="122"/>
        <end position="141"/>
    </location>
</feature>
<dbReference type="EMBL" id="AYRZ02000153">
    <property type="protein sequence ID" value="PHT61442.1"/>
    <property type="molecule type" value="Genomic_DNA"/>
</dbReference>
<feature type="coiled-coil region" evidence="1">
    <location>
        <begin position="52"/>
        <end position="100"/>
    </location>
</feature>
<reference evidence="4 5" key="2">
    <citation type="journal article" date="2017" name="Genome Biol.">
        <title>New reference genome sequences of hot pepper reveal the massive evolution of plant disease-resistance genes by retroduplication.</title>
        <authorList>
            <person name="Kim S."/>
            <person name="Park J."/>
            <person name="Yeom S.I."/>
            <person name="Kim Y.M."/>
            <person name="Seo E."/>
            <person name="Kim K.T."/>
            <person name="Kim M.S."/>
            <person name="Lee J.M."/>
            <person name="Cheong K."/>
            <person name="Shin H.S."/>
            <person name="Kim S.B."/>
            <person name="Han K."/>
            <person name="Lee J."/>
            <person name="Park M."/>
            <person name="Lee H.A."/>
            <person name="Lee H.Y."/>
            <person name="Lee Y."/>
            <person name="Oh S."/>
            <person name="Lee J.H."/>
            <person name="Choi E."/>
            <person name="Choi E."/>
            <person name="Lee S.E."/>
            <person name="Jeon J."/>
            <person name="Kim H."/>
            <person name="Choi G."/>
            <person name="Song H."/>
            <person name="Lee J."/>
            <person name="Lee S.C."/>
            <person name="Kwon J.K."/>
            <person name="Lee H.Y."/>
            <person name="Koo N."/>
            <person name="Hong Y."/>
            <person name="Kim R.W."/>
            <person name="Kang W.H."/>
            <person name="Huh J.H."/>
            <person name="Kang B.C."/>
            <person name="Yang T.J."/>
            <person name="Lee Y.H."/>
            <person name="Bennetzen J.L."/>
            <person name="Choi D."/>
        </authorList>
    </citation>
    <scope>NUCLEOTIDE SEQUENCE [LARGE SCALE GENOMIC DNA]</scope>
    <source>
        <strain evidence="5">cv. CM334</strain>
    </source>
</reference>
<evidence type="ECO:0000256" key="1">
    <source>
        <dbReference type="SAM" id="Coils"/>
    </source>
</evidence>
<feature type="region of interest" description="Disordered" evidence="2">
    <location>
        <begin position="1"/>
        <end position="24"/>
    </location>
</feature>
<feature type="transmembrane region" description="Helical" evidence="3">
    <location>
        <begin position="186"/>
        <end position="206"/>
    </location>
</feature>
<feature type="transmembrane region" description="Helical" evidence="3">
    <location>
        <begin position="212"/>
        <end position="235"/>
    </location>
</feature>
<evidence type="ECO:0000313" key="5">
    <source>
        <dbReference type="Proteomes" id="UP000222542"/>
    </source>
</evidence>
<protein>
    <submittedName>
        <fullName evidence="4">Uncharacterized protein</fullName>
    </submittedName>
</protein>
<dbReference type="PANTHER" id="PTHR47491">
    <property type="entry name" value="CAP-GLY DOMAIN LINKER"/>
    <property type="match status" value="1"/>
</dbReference>
<organism evidence="4 5">
    <name type="scientific">Capsicum annuum</name>
    <name type="common">Capsicum pepper</name>
    <dbReference type="NCBI Taxonomy" id="4072"/>
    <lineage>
        <taxon>Eukaryota</taxon>
        <taxon>Viridiplantae</taxon>
        <taxon>Streptophyta</taxon>
        <taxon>Embryophyta</taxon>
        <taxon>Tracheophyta</taxon>
        <taxon>Spermatophyta</taxon>
        <taxon>Magnoliopsida</taxon>
        <taxon>eudicotyledons</taxon>
        <taxon>Gunneridae</taxon>
        <taxon>Pentapetalae</taxon>
        <taxon>asterids</taxon>
        <taxon>lamiids</taxon>
        <taxon>Solanales</taxon>
        <taxon>Solanaceae</taxon>
        <taxon>Solanoideae</taxon>
        <taxon>Capsiceae</taxon>
        <taxon>Capsicum</taxon>
    </lineage>
</organism>
<dbReference type="Proteomes" id="UP000222542">
    <property type="component" value="Unassembled WGS sequence"/>
</dbReference>
<keyword evidence="3" id="KW-1133">Transmembrane helix</keyword>
<proteinExistence type="predicted"/>
<dbReference type="Gramene" id="PHT61442">
    <property type="protein sequence ID" value="PHT61442"/>
    <property type="gene ID" value="T459_34709"/>
</dbReference>
<keyword evidence="3" id="KW-0812">Transmembrane</keyword>
<dbReference type="AlphaFoldDB" id="A0A2G2XVF1"/>
<name>A0A2G2XVF1_CAPAN</name>
<keyword evidence="5" id="KW-1185">Reference proteome</keyword>
<comment type="caution">
    <text evidence="4">The sequence shown here is derived from an EMBL/GenBank/DDBJ whole genome shotgun (WGS) entry which is preliminary data.</text>
</comment>
<keyword evidence="3" id="KW-0472">Membrane</keyword>
<dbReference type="STRING" id="4072.A0A2G2XVF1"/>
<feature type="transmembrane region" description="Helical" evidence="3">
    <location>
        <begin position="153"/>
        <end position="174"/>
    </location>
</feature>
<reference evidence="4 5" key="1">
    <citation type="journal article" date="2014" name="Nat. Genet.">
        <title>Genome sequence of the hot pepper provides insights into the evolution of pungency in Capsicum species.</title>
        <authorList>
            <person name="Kim S."/>
            <person name="Park M."/>
            <person name="Yeom S.I."/>
            <person name="Kim Y.M."/>
            <person name="Lee J.M."/>
            <person name="Lee H.A."/>
            <person name="Seo E."/>
            <person name="Choi J."/>
            <person name="Cheong K."/>
            <person name="Kim K.T."/>
            <person name="Jung K."/>
            <person name="Lee G.W."/>
            <person name="Oh S.K."/>
            <person name="Bae C."/>
            <person name="Kim S.B."/>
            <person name="Lee H.Y."/>
            <person name="Kim S.Y."/>
            <person name="Kim M.S."/>
            <person name="Kang B.C."/>
            <person name="Jo Y.D."/>
            <person name="Yang H.B."/>
            <person name="Jeong H.J."/>
            <person name="Kang W.H."/>
            <person name="Kwon J.K."/>
            <person name="Shin C."/>
            <person name="Lim J.Y."/>
            <person name="Park J.H."/>
            <person name="Huh J.H."/>
            <person name="Kim J.S."/>
            <person name="Kim B.D."/>
            <person name="Cohen O."/>
            <person name="Paran I."/>
            <person name="Suh M.C."/>
            <person name="Lee S.B."/>
            <person name="Kim Y.K."/>
            <person name="Shin Y."/>
            <person name="Noh S.J."/>
            <person name="Park J."/>
            <person name="Seo Y.S."/>
            <person name="Kwon S.Y."/>
            <person name="Kim H.A."/>
            <person name="Park J.M."/>
            <person name="Kim H.J."/>
            <person name="Choi S.B."/>
            <person name="Bosland P.W."/>
            <person name="Reeves G."/>
            <person name="Jo S.H."/>
            <person name="Lee B.W."/>
            <person name="Cho H.T."/>
            <person name="Choi H.S."/>
            <person name="Lee M.S."/>
            <person name="Yu Y."/>
            <person name="Do Choi Y."/>
            <person name="Park B.S."/>
            <person name="van Deynze A."/>
            <person name="Ashrafi H."/>
            <person name="Hill T."/>
            <person name="Kim W.T."/>
            <person name="Pai H.S."/>
            <person name="Ahn H.K."/>
            <person name="Yeam I."/>
            <person name="Giovannoni J.J."/>
            <person name="Rose J.K."/>
            <person name="Sorensen I."/>
            <person name="Lee S.J."/>
            <person name="Kim R.W."/>
            <person name="Choi I.Y."/>
            <person name="Choi B.S."/>
            <person name="Lim J.S."/>
            <person name="Lee Y.H."/>
            <person name="Choi D."/>
        </authorList>
    </citation>
    <scope>NUCLEOTIDE SEQUENCE [LARGE SCALE GENOMIC DNA]</scope>
    <source>
        <strain evidence="5">cv. CM334</strain>
    </source>
</reference>
<keyword evidence="1" id="KW-0175">Coiled coil</keyword>
<sequence>MSKSPYGHSKKVHPKKSGRDSSRDLSVPVLIQTIRRLTKEKVQMASVVSSMLRNQVAERASAKKEASILQAELDSRTRRLETEKNDLQSLTNDLQECMKELGVVKAILPKVFQERDFMWEEVKSYSVIVAFCGVSYFEIIGSRTYQILTKVDFLASLLPLICIPAVLSLGAGLFKWKDDNWKLSRGAYMFIIIGLLLLLGAISAIIVTIKPWAIGATFLLVPLLLVLAIGVIHYWASNNFYLTRIQMLLVCFLAFLLALAAFLVGWFHDKAFVGYFSFLFLVAGRALTMLDLDETSCIGNKTQYINDDDILDTSIVSSMSTDILNADDILDASIVSSASTDME</sequence>
<feature type="transmembrane region" description="Helical" evidence="3">
    <location>
        <begin position="247"/>
        <end position="267"/>
    </location>
</feature>
<gene>
    <name evidence="4" type="ORF">T459_34709</name>
</gene>